<dbReference type="InterPro" id="IPR008271">
    <property type="entry name" value="Ser/Thr_kinase_AS"/>
</dbReference>
<accession>F7A6Z9</accession>
<dbReference type="PANTHER" id="PTHR45646">
    <property type="entry name" value="SERINE/THREONINE-PROTEIN KINASE DOA-RELATED"/>
    <property type="match status" value="1"/>
</dbReference>
<feature type="compositionally biased region" description="Basic and acidic residues" evidence="13">
    <location>
        <begin position="175"/>
        <end position="204"/>
    </location>
</feature>
<dbReference type="STRING" id="9544.ENSMMUP00000024853"/>
<evidence type="ECO:0000256" key="5">
    <source>
        <dbReference type="ARBA" id="ARBA00022679"/>
    </source>
</evidence>
<feature type="compositionally biased region" description="Basic and acidic residues" evidence="13">
    <location>
        <begin position="211"/>
        <end position="224"/>
    </location>
</feature>
<dbReference type="Bgee" id="ENSMMUG00000011069">
    <property type="expression patterns" value="Expressed in spermatid and 20 other cell types or tissues"/>
</dbReference>
<dbReference type="Ensembl" id="ENSMMUT00000026554.4">
    <property type="protein sequence ID" value="ENSMMUP00000024853.4"/>
    <property type="gene ID" value="ENSMMUG00000011069.4"/>
</dbReference>
<dbReference type="InterPro" id="IPR011009">
    <property type="entry name" value="Kinase-like_dom_sf"/>
</dbReference>
<evidence type="ECO:0000256" key="3">
    <source>
        <dbReference type="ARBA" id="ARBA00022527"/>
    </source>
</evidence>
<keyword evidence="7" id="KW-0418">Kinase</keyword>
<feature type="domain" description="Protein kinase" evidence="14">
    <location>
        <begin position="304"/>
        <end position="652"/>
    </location>
</feature>
<evidence type="ECO:0000313" key="16">
    <source>
        <dbReference type="Proteomes" id="UP000006718"/>
    </source>
</evidence>
<reference evidence="15" key="3">
    <citation type="submission" date="2025-08" db="UniProtKB">
        <authorList>
            <consortium name="Ensembl"/>
        </authorList>
    </citation>
    <scope>IDENTIFICATION</scope>
    <source>
        <strain evidence="15">17573</strain>
    </source>
</reference>
<dbReference type="GO" id="GO:0045111">
    <property type="term" value="C:intermediate filament cytoskeleton"/>
    <property type="evidence" value="ECO:0007669"/>
    <property type="project" value="Ensembl"/>
</dbReference>
<gene>
    <name evidence="15 17" type="primary">CLK3</name>
</gene>
<dbReference type="GO" id="GO:0004712">
    <property type="term" value="F:protein serine/threonine/tyrosine kinase activity"/>
    <property type="evidence" value="ECO:0007669"/>
    <property type="project" value="UniProtKB-EC"/>
</dbReference>
<dbReference type="VGNC" id="VGNC:71260">
    <property type="gene designation" value="CLK3"/>
</dbReference>
<evidence type="ECO:0000256" key="4">
    <source>
        <dbReference type="ARBA" id="ARBA00022553"/>
    </source>
</evidence>
<dbReference type="VEuPathDB" id="HostDB:ENSMMUG00000011069"/>
<dbReference type="RefSeq" id="XP_028706968.1">
    <property type="nucleotide sequence ID" value="XM_028851135.1"/>
</dbReference>
<comment type="similarity">
    <text evidence="11">Belongs to the protein kinase superfamily. CMGC Ser/Thr protein kinase family. Lammer subfamily.</text>
</comment>
<dbReference type="GeneID" id="702511"/>
<evidence type="ECO:0000256" key="13">
    <source>
        <dbReference type="SAM" id="MobiDB-lite"/>
    </source>
</evidence>
<proteinExistence type="inferred from homology"/>
<keyword evidence="9" id="KW-0829">Tyrosine-protein kinase</keyword>
<dbReference type="FunCoup" id="F7A6Z9">
    <property type="interactions" value="2448"/>
</dbReference>
<evidence type="ECO:0000256" key="11">
    <source>
        <dbReference type="ARBA" id="ARBA00037966"/>
    </source>
</evidence>
<sequence length="652" mass="74839">MPVLSARRRELADHAGSGRRSGPSPAAGSGPHVSALRAQPARAAHLSGRGTYVRRDTAGGGPGRARPLDPPGTSLRGRGAHRSGEGWCPGAFESGARAARPPSRVEPGLATPASREGAGPPRAEVAAGSGRSARSGEWGLAAAGAWETMHHCKRYRSPEPDPYLSYRWKRRRSYSREHEGRLRYPSRREPPPRRSRSRSHDRLPYQRRYRERRDSDTYRCEERSPSFGEDYYGSSRSRHRRRSRERGPYRTRKHAHHCHKRRTRSCSSASSRSQQSSKRSSRSVEDDKEGHLVCRIGDWLQERYEIVGNLGEGTFGKVVECLDHARGKSQVALKIIRNVGKYREAARLEINVLKKIKEKDKENKFLCVLMSDWFNFHGHMCIAFELLGKNTFEFLKENNFQPYPLPHVRHMAYQLCHALRFLHENQLTHTDLKPENILFVNSEFETLYNEHKSCEEKSVKNTSIRVADFGSATFDHEHHTTIVATRHYRPPEVILELGWAQPCDVWSIGCILFEYYRGFTLFQTHENREHLVMMEKILGPIPSHMIHRTRKQKYFYKGGLVWDENSSDGRYVKENCKPLKVSFWLPPAQLMPRRDPRHWADIQQRQARPLKAASSIQLYGRRHPRLLDAGSGASCILSQRGPWPYPFPIGWL</sequence>
<evidence type="ECO:0000256" key="8">
    <source>
        <dbReference type="ARBA" id="ARBA00022840"/>
    </source>
</evidence>
<dbReference type="InterPro" id="IPR000719">
    <property type="entry name" value="Prot_kinase_dom"/>
</dbReference>
<dbReference type="PROSITE" id="PS00108">
    <property type="entry name" value="PROTEIN_KINASE_ST"/>
    <property type="match status" value="1"/>
</dbReference>
<organism evidence="15 16">
    <name type="scientific">Macaca mulatta</name>
    <name type="common">Rhesus macaque</name>
    <dbReference type="NCBI Taxonomy" id="9544"/>
    <lineage>
        <taxon>Eukaryota</taxon>
        <taxon>Metazoa</taxon>
        <taxon>Chordata</taxon>
        <taxon>Craniata</taxon>
        <taxon>Vertebrata</taxon>
        <taxon>Euteleostomi</taxon>
        <taxon>Mammalia</taxon>
        <taxon>Eutheria</taxon>
        <taxon>Euarchontoglires</taxon>
        <taxon>Primates</taxon>
        <taxon>Haplorrhini</taxon>
        <taxon>Catarrhini</taxon>
        <taxon>Cercopithecidae</taxon>
        <taxon>Cercopithecinae</taxon>
        <taxon>Macaca</taxon>
    </lineage>
</organism>
<dbReference type="InterPro" id="IPR017441">
    <property type="entry name" value="Protein_kinase_ATP_BS"/>
</dbReference>
<dbReference type="SMR" id="F7A6Z9"/>
<dbReference type="GO" id="GO:0004713">
    <property type="term" value="F:protein tyrosine kinase activity"/>
    <property type="evidence" value="ECO:0007669"/>
    <property type="project" value="UniProtKB-KW"/>
</dbReference>
<dbReference type="SUPFAM" id="SSF56112">
    <property type="entry name" value="Protein kinase-like (PK-like)"/>
    <property type="match status" value="1"/>
</dbReference>
<evidence type="ECO:0000256" key="1">
    <source>
        <dbReference type="ARBA" id="ARBA00004123"/>
    </source>
</evidence>
<reference evidence="15" key="4">
    <citation type="submission" date="2025-09" db="UniProtKB">
        <authorList>
            <consortium name="Ensembl"/>
        </authorList>
    </citation>
    <scope>IDENTIFICATION</scope>
    <source>
        <strain evidence="15">17573</strain>
    </source>
</reference>
<keyword evidence="3" id="KW-0723">Serine/threonine-protein kinase</keyword>
<keyword evidence="6 12" id="KW-0547">Nucleotide-binding</keyword>
<evidence type="ECO:0000256" key="12">
    <source>
        <dbReference type="PROSITE-ProRule" id="PRU10141"/>
    </source>
</evidence>
<dbReference type="CTD" id="1198"/>
<reference evidence="16" key="1">
    <citation type="journal article" date="2007" name="Science">
        <title>Evolutionary and biomedical insights from the rhesus macaque genome.</title>
        <authorList>
            <person name="Gibbs R.A."/>
            <person name="Rogers J."/>
            <person name="Katze M.G."/>
            <person name="Bumgarner R."/>
            <person name="Weinstock G.M."/>
            <person name="Mardis E.R."/>
            <person name="Remington K.A."/>
            <person name="Strausberg R.L."/>
            <person name="Venter J.C."/>
            <person name="Wilson R.K."/>
            <person name="Batzer M.A."/>
            <person name="Bustamante C.D."/>
            <person name="Eichler E.E."/>
            <person name="Hahn M.W."/>
            <person name="Hardison R.C."/>
            <person name="Makova K.D."/>
            <person name="Miller W."/>
            <person name="Milosavljevic A."/>
            <person name="Palermo R.E."/>
            <person name="Siepel A."/>
            <person name="Sikela J.M."/>
            <person name="Attaway T."/>
            <person name="Bell S."/>
            <person name="Bernard K.E."/>
            <person name="Buhay C.J."/>
            <person name="Chandrabose M.N."/>
            <person name="Dao M."/>
            <person name="Davis C."/>
            <person name="Delehaunty K.D."/>
            <person name="Ding Y."/>
            <person name="Dinh H.H."/>
            <person name="Dugan-Rocha S."/>
            <person name="Fulton L.A."/>
            <person name="Gabisi R.A."/>
            <person name="Garner T.T."/>
            <person name="Godfrey J."/>
            <person name="Hawes A.C."/>
            <person name="Hernandez J."/>
            <person name="Hines S."/>
            <person name="Holder M."/>
            <person name="Hume J."/>
            <person name="Jhangiani S.N."/>
            <person name="Joshi V."/>
            <person name="Khan Z.M."/>
            <person name="Kirkness E.F."/>
            <person name="Cree A."/>
            <person name="Fowler R.G."/>
            <person name="Lee S."/>
            <person name="Lewis L.R."/>
            <person name="Li Z."/>
            <person name="Liu Y.-S."/>
            <person name="Moore S.M."/>
            <person name="Muzny D."/>
            <person name="Nazareth L.V."/>
            <person name="Ngo D.N."/>
            <person name="Okwuonu G.O."/>
            <person name="Pai G."/>
            <person name="Parker D."/>
            <person name="Paul H.A."/>
            <person name="Pfannkoch C."/>
            <person name="Pohl C.S."/>
            <person name="Rogers Y.-H.C."/>
            <person name="Ruiz S.J."/>
            <person name="Sabo A."/>
            <person name="Santibanez J."/>
            <person name="Schneider B.W."/>
            <person name="Smith S.M."/>
            <person name="Sodergren E."/>
            <person name="Svatek A.F."/>
            <person name="Utterback T.R."/>
            <person name="Vattathil S."/>
            <person name="Warren W."/>
            <person name="White C.S."/>
            <person name="Chinwalla A.T."/>
            <person name="Feng Y."/>
            <person name="Halpern A.L."/>
            <person name="Hillier L.W."/>
            <person name="Huang X."/>
            <person name="Minx P."/>
            <person name="Nelson J.O."/>
            <person name="Pepin K.H."/>
            <person name="Qin X."/>
            <person name="Sutton G.G."/>
            <person name="Venter E."/>
            <person name="Walenz B.P."/>
            <person name="Wallis J.W."/>
            <person name="Worley K.C."/>
            <person name="Yang S.-P."/>
            <person name="Jones S.M."/>
            <person name="Marra M.A."/>
            <person name="Rocchi M."/>
            <person name="Schein J.E."/>
            <person name="Baertsch R."/>
            <person name="Clarke L."/>
            <person name="Csuros M."/>
            <person name="Glasscock J."/>
            <person name="Harris R.A."/>
            <person name="Havlak P."/>
            <person name="Jackson A.R."/>
            <person name="Jiang H."/>
            <person name="Liu Y."/>
            <person name="Messina D.N."/>
            <person name="Shen Y."/>
            <person name="Song H.X.-Z."/>
            <person name="Wylie T."/>
            <person name="Zhang L."/>
            <person name="Birney E."/>
            <person name="Han K."/>
            <person name="Konkel M.K."/>
            <person name="Lee J."/>
            <person name="Smit A.F.A."/>
            <person name="Ullmer B."/>
            <person name="Wang H."/>
            <person name="Xing J."/>
            <person name="Burhans R."/>
            <person name="Cheng Z."/>
            <person name="Karro J.E."/>
            <person name="Ma J."/>
            <person name="Raney B."/>
            <person name="She X."/>
            <person name="Cox M.J."/>
            <person name="Demuth J.P."/>
            <person name="Dumas L.J."/>
            <person name="Han S.-G."/>
            <person name="Hopkins J."/>
            <person name="Karimpour-Fard A."/>
            <person name="Kim Y.H."/>
            <person name="Pollack J.R."/>
            <person name="Vinar T."/>
            <person name="Addo-Quaye C."/>
            <person name="Degenhardt J."/>
            <person name="Denby A."/>
            <person name="Hubisz M.J."/>
            <person name="Indap A."/>
            <person name="Kosiol C."/>
            <person name="Lahn B.T."/>
            <person name="Lawson H.A."/>
            <person name="Marklein A."/>
            <person name="Nielsen R."/>
            <person name="Vallender E.J."/>
            <person name="Clark A.G."/>
            <person name="Ferguson B."/>
            <person name="Hernandez R.D."/>
            <person name="Hirani K."/>
            <person name="Kehrer-Sawatzki H."/>
            <person name="Kolb J."/>
            <person name="Patil S."/>
            <person name="Pu L.-L."/>
            <person name="Ren Y."/>
            <person name="Smith D.G."/>
            <person name="Wheeler D.A."/>
            <person name="Schenck I."/>
            <person name="Ball E.V."/>
            <person name="Chen R."/>
            <person name="Cooper D.N."/>
            <person name="Giardine B."/>
            <person name="Hsu F."/>
            <person name="Kent W.J."/>
            <person name="Lesk A."/>
            <person name="Nelson D.L."/>
            <person name="O'brien W.E."/>
            <person name="Pruefer K."/>
            <person name="Stenson P.D."/>
            <person name="Wallace J.C."/>
            <person name="Ke H."/>
            <person name="Liu X.-M."/>
            <person name="Wang P."/>
            <person name="Xiang A.P."/>
            <person name="Yang F."/>
            <person name="Barber G.P."/>
            <person name="Haussler D."/>
            <person name="Karolchik D."/>
            <person name="Kern A.D."/>
            <person name="Kuhn R.M."/>
            <person name="Smith K.E."/>
            <person name="Zwieg A.S."/>
        </authorList>
    </citation>
    <scope>NUCLEOTIDE SEQUENCE [LARGE SCALE GENOMIC DNA]</scope>
    <source>
        <strain evidence="16">17573</strain>
    </source>
</reference>
<feature type="compositionally biased region" description="Low complexity" evidence="13">
    <location>
        <begin position="265"/>
        <end position="278"/>
    </location>
</feature>
<evidence type="ECO:0000256" key="2">
    <source>
        <dbReference type="ARBA" id="ARBA00013203"/>
    </source>
</evidence>
<evidence type="ECO:0000256" key="10">
    <source>
        <dbReference type="ARBA" id="ARBA00023242"/>
    </source>
</evidence>
<dbReference type="GO" id="GO:0005524">
    <property type="term" value="F:ATP binding"/>
    <property type="evidence" value="ECO:0007669"/>
    <property type="project" value="UniProtKB-UniRule"/>
</dbReference>
<dbReference type="PROSITE" id="PS00107">
    <property type="entry name" value="PROTEIN_KINASE_ATP"/>
    <property type="match status" value="1"/>
</dbReference>
<dbReference type="FunFam" id="3.30.200.20:FF:000061">
    <property type="entry name" value="Dual specificity protein kinase CLK2"/>
    <property type="match status" value="1"/>
</dbReference>
<dbReference type="ExpressionAtlas" id="F7A6Z9">
    <property type="expression patterns" value="baseline"/>
</dbReference>
<dbReference type="EC" id="2.7.12.1" evidence="2"/>
<dbReference type="eggNOG" id="KOG0671">
    <property type="taxonomic scope" value="Eukaryota"/>
</dbReference>
<dbReference type="GO" id="GO:0043484">
    <property type="term" value="P:regulation of RNA splicing"/>
    <property type="evidence" value="ECO:0007669"/>
    <property type="project" value="Ensembl"/>
</dbReference>
<dbReference type="Proteomes" id="UP000006718">
    <property type="component" value="Chromosome 7"/>
</dbReference>
<feature type="region of interest" description="Disordered" evidence="13">
    <location>
        <begin position="1"/>
        <end position="134"/>
    </location>
</feature>
<evidence type="ECO:0000313" key="17">
    <source>
        <dbReference type="VGNC" id="VGNC:71260"/>
    </source>
</evidence>
<dbReference type="Gene3D" id="1.10.510.10">
    <property type="entry name" value="Transferase(Phosphotransferase) domain 1"/>
    <property type="match status" value="1"/>
</dbReference>
<dbReference type="InParanoid" id="F7A6Z9"/>
<name>F7A6Z9_MACMU</name>
<protein>
    <recommendedName>
        <fullName evidence="2">dual-specificity kinase</fullName>
        <ecNumber evidence="2">2.7.12.1</ecNumber>
    </recommendedName>
</protein>
<comment type="subcellular location">
    <subcellularLocation>
        <location evidence="1">Nucleus</location>
    </subcellularLocation>
</comment>
<dbReference type="OrthoDB" id="283111at2759"/>
<dbReference type="GO" id="GO:0005654">
    <property type="term" value="C:nucleoplasm"/>
    <property type="evidence" value="ECO:0007669"/>
    <property type="project" value="Ensembl"/>
</dbReference>
<dbReference type="GO" id="GO:0042802">
    <property type="term" value="F:identical protein binding"/>
    <property type="evidence" value="ECO:0007669"/>
    <property type="project" value="Ensembl"/>
</dbReference>
<dbReference type="Gene3D" id="3.30.200.20">
    <property type="entry name" value="Phosphorylase Kinase, domain 1"/>
    <property type="match status" value="1"/>
</dbReference>
<reference evidence="15" key="2">
    <citation type="submission" date="2019-01" db="EMBL/GenBank/DDBJ databases">
        <authorList>
            <person name="Graves T."/>
            <person name="Eichler E.E."/>
            <person name="Wilson R.K."/>
        </authorList>
    </citation>
    <scope>NUCLEOTIDE SEQUENCE [LARGE SCALE GENOMIC DNA]</scope>
    <source>
        <strain evidence="15">17573</strain>
    </source>
</reference>
<keyword evidence="16" id="KW-1185">Reference proteome</keyword>
<keyword evidence="4" id="KW-0597">Phosphoprotein</keyword>
<evidence type="ECO:0000256" key="7">
    <source>
        <dbReference type="ARBA" id="ARBA00022777"/>
    </source>
</evidence>
<dbReference type="GeneTree" id="ENSGT00940000160359"/>
<dbReference type="PROSITE" id="PS50011">
    <property type="entry name" value="PROTEIN_KINASE_DOM"/>
    <property type="match status" value="1"/>
</dbReference>
<keyword evidence="8 12" id="KW-0067">ATP-binding</keyword>
<evidence type="ECO:0000256" key="6">
    <source>
        <dbReference type="ARBA" id="ARBA00022741"/>
    </source>
</evidence>
<dbReference type="AlphaFoldDB" id="F7A6Z9"/>
<keyword evidence="10" id="KW-0539">Nucleus</keyword>
<evidence type="ECO:0000259" key="14">
    <source>
        <dbReference type="PROSITE" id="PS50011"/>
    </source>
</evidence>
<evidence type="ECO:0000313" key="15">
    <source>
        <dbReference type="Ensembl" id="ENSMMUP00000024853.4"/>
    </source>
</evidence>
<keyword evidence="5" id="KW-0808">Transferase</keyword>
<feature type="region of interest" description="Disordered" evidence="13">
    <location>
        <begin position="175"/>
        <end position="286"/>
    </location>
</feature>
<feature type="compositionally biased region" description="Basic residues" evidence="13">
    <location>
        <begin position="236"/>
        <end position="264"/>
    </location>
</feature>
<evidence type="ECO:0000256" key="9">
    <source>
        <dbReference type="ARBA" id="ARBA00023137"/>
    </source>
</evidence>
<dbReference type="GO" id="GO:0004674">
    <property type="term" value="F:protein serine/threonine kinase activity"/>
    <property type="evidence" value="ECO:0007669"/>
    <property type="project" value="UniProtKB-KW"/>
</dbReference>
<dbReference type="Pfam" id="PF00069">
    <property type="entry name" value="Pkinase"/>
    <property type="match status" value="1"/>
</dbReference>
<dbReference type="PANTHER" id="PTHR45646:SF10">
    <property type="entry name" value="DUAL SPECIFICITY PROTEIN KINASE CLK3"/>
    <property type="match status" value="1"/>
</dbReference>
<dbReference type="SMART" id="SM00220">
    <property type="entry name" value="S_TKc"/>
    <property type="match status" value="1"/>
</dbReference>
<feature type="binding site" evidence="12">
    <location>
        <position position="334"/>
    </location>
    <ligand>
        <name>ATP</name>
        <dbReference type="ChEBI" id="CHEBI:30616"/>
    </ligand>
</feature>
<dbReference type="InterPro" id="IPR051175">
    <property type="entry name" value="CLK_kinases"/>
</dbReference>